<accession>A0A6J4TDN2</accession>
<sequence length="542" mass="58658">MDRERSAFDHLLDGVLAGRLSRRQVLGRAAALGLSAASIQALGLAARAHAQDATPAGSGETPKPGGVLKVGLQADPTALDPHKQSLTAIWHVVEHVYNGLTRVRADLTVEPDLAERWEISADGLTYTFALRQGVTFHDGTPLKASDVKFSFERLKDPEIASPSASDLASVETIEAPDDATVVLTLSTPDAALLSVLAGQSCIVMSEAFVAANNNDVSQVAMGTGPFKFVEYVPNTSVTLEKNPDYHEEGLPYLDGIEMLIASDDTSRTTAVVTGTVDFIEYAPLRDIPILEEDESIVLAGDANTNIRMIGFNCAQAPFDNVLVRQAIAAIVDREAVLGPTVFGYGTPTEVVFPEAFWAALPQDVRPPDPERAAALMAEAEMSDGFATTITSWSQYSFLSNAAVVIQEQLKALNIEAELNLVENATMIDQVYVQKTYEMAVTGTSAYVDPNQVMQDFKTGESGNFANYSNPRVDELVQQGIAATDQAERVGIYQEIQQILLDEVPWVNLFIANQFEAMKSAVKGYTNIPTGSNVELRRTWLDR</sequence>
<dbReference type="EMBL" id="CADCWE010000012">
    <property type="protein sequence ID" value="CAA9521045.1"/>
    <property type="molecule type" value="Genomic_DNA"/>
</dbReference>
<dbReference type="InterPro" id="IPR030678">
    <property type="entry name" value="Peptide/Ni-bd"/>
</dbReference>
<dbReference type="PANTHER" id="PTHR30290:SF38">
    <property type="entry name" value="D,D-DIPEPTIDE-BINDING PERIPLASMIC PROTEIN DDPA-RELATED"/>
    <property type="match status" value="1"/>
</dbReference>
<dbReference type="Gene3D" id="3.10.105.10">
    <property type="entry name" value="Dipeptide-binding Protein, Domain 3"/>
    <property type="match status" value="1"/>
</dbReference>
<evidence type="ECO:0000259" key="3">
    <source>
        <dbReference type="Pfam" id="PF00496"/>
    </source>
</evidence>
<protein>
    <submittedName>
        <fullName evidence="4">ABC transporter, substrate-binding protein (Cluster 5, nickel/peptides/opines)</fullName>
    </submittedName>
</protein>
<comment type="similarity">
    <text evidence="1">Belongs to the bacterial solute-binding protein 5 family.</text>
</comment>
<name>A0A6J4TDN2_9BACT</name>
<dbReference type="PROSITE" id="PS51318">
    <property type="entry name" value="TAT"/>
    <property type="match status" value="1"/>
</dbReference>
<dbReference type="Pfam" id="PF00496">
    <property type="entry name" value="SBP_bac_5"/>
    <property type="match status" value="1"/>
</dbReference>
<dbReference type="Gene3D" id="3.90.76.10">
    <property type="entry name" value="Dipeptide-binding Protein, Domain 1"/>
    <property type="match status" value="1"/>
</dbReference>
<dbReference type="InterPro" id="IPR000914">
    <property type="entry name" value="SBP_5_dom"/>
</dbReference>
<feature type="domain" description="Solute-binding protein family 5" evidence="3">
    <location>
        <begin position="108"/>
        <end position="460"/>
    </location>
</feature>
<organism evidence="4">
    <name type="scientific">uncultured Thermomicrobiales bacterium</name>
    <dbReference type="NCBI Taxonomy" id="1645740"/>
    <lineage>
        <taxon>Bacteria</taxon>
        <taxon>Pseudomonadati</taxon>
        <taxon>Thermomicrobiota</taxon>
        <taxon>Thermomicrobia</taxon>
        <taxon>Thermomicrobiales</taxon>
        <taxon>environmental samples</taxon>
    </lineage>
</organism>
<evidence type="ECO:0000256" key="2">
    <source>
        <dbReference type="ARBA" id="ARBA00022729"/>
    </source>
</evidence>
<reference evidence="4" key="1">
    <citation type="submission" date="2020-02" db="EMBL/GenBank/DDBJ databases">
        <authorList>
            <person name="Meier V. D."/>
        </authorList>
    </citation>
    <scope>NUCLEOTIDE SEQUENCE</scope>
    <source>
        <strain evidence="4">AVDCRST_MAG73</strain>
    </source>
</reference>
<dbReference type="SUPFAM" id="SSF53850">
    <property type="entry name" value="Periplasmic binding protein-like II"/>
    <property type="match status" value="1"/>
</dbReference>
<dbReference type="InterPro" id="IPR039424">
    <property type="entry name" value="SBP_5"/>
</dbReference>
<dbReference type="AlphaFoldDB" id="A0A6J4TDN2"/>
<dbReference type="GO" id="GO:0030288">
    <property type="term" value="C:outer membrane-bounded periplasmic space"/>
    <property type="evidence" value="ECO:0007669"/>
    <property type="project" value="UniProtKB-ARBA"/>
</dbReference>
<dbReference type="GO" id="GO:0043190">
    <property type="term" value="C:ATP-binding cassette (ABC) transporter complex"/>
    <property type="evidence" value="ECO:0007669"/>
    <property type="project" value="InterPro"/>
</dbReference>
<keyword evidence="2" id="KW-0732">Signal</keyword>
<dbReference type="InterPro" id="IPR006311">
    <property type="entry name" value="TAT_signal"/>
</dbReference>
<dbReference type="Gene3D" id="3.40.190.10">
    <property type="entry name" value="Periplasmic binding protein-like II"/>
    <property type="match status" value="1"/>
</dbReference>
<evidence type="ECO:0000313" key="4">
    <source>
        <dbReference type="EMBL" id="CAA9521045.1"/>
    </source>
</evidence>
<gene>
    <name evidence="4" type="ORF">AVDCRST_MAG73-176</name>
</gene>
<evidence type="ECO:0000256" key="1">
    <source>
        <dbReference type="ARBA" id="ARBA00005695"/>
    </source>
</evidence>
<dbReference type="GO" id="GO:1904680">
    <property type="term" value="F:peptide transmembrane transporter activity"/>
    <property type="evidence" value="ECO:0007669"/>
    <property type="project" value="TreeGrafter"/>
</dbReference>
<dbReference type="GO" id="GO:0015833">
    <property type="term" value="P:peptide transport"/>
    <property type="evidence" value="ECO:0007669"/>
    <property type="project" value="TreeGrafter"/>
</dbReference>
<dbReference type="PIRSF" id="PIRSF002741">
    <property type="entry name" value="MppA"/>
    <property type="match status" value="1"/>
</dbReference>
<proteinExistence type="inferred from homology"/>
<dbReference type="PANTHER" id="PTHR30290">
    <property type="entry name" value="PERIPLASMIC BINDING COMPONENT OF ABC TRANSPORTER"/>
    <property type="match status" value="1"/>
</dbReference>